<dbReference type="Pfam" id="PF00753">
    <property type="entry name" value="Lactamase_B"/>
    <property type="match status" value="1"/>
</dbReference>
<keyword evidence="2" id="KW-0479">Metal-binding</keyword>
<dbReference type="GO" id="GO:0016787">
    <property type="term" value="F:hydrolase activity"/>
    <property type="evidence" value="ECO:0007669"/>
    <property type="project" value="UniProtKB-KW"/>
</dbReference>
<dbReference type="Gene3D" id="3.60.15.10">
    <property type="entry name" value="Ribonuclease Z/Hydroxyacylglutathione hydrolase-like"/>
    <property type="match status" value="1"/>
</dbReference>
<feature type="domain" description="Metallo-beta-lactamase" evidence="5">
    <location>
        <begin position="59"/>
        <end position="268"/>
    </location>
</feature>
<gene>
    <name evidence="6" type="ORF">ABK905_02240</name>
</gene>
<dbReference type="CDD" id="cd16277">
    <property type="entry name" value="metallo-hydrolase-like_MBL-fold"/>
    <property type="match status" value="1"/>
</dbReference>
<dbReference type="PANTHER" id="PTHR42978">
    <property type="entry name" value="QUORUM-QUENCHING LACTONASE YTNP-RELATED-RELATED"/>
    <property type="match status" value="1"/>
</dbReference>
<keyword evidence="3" id="KW-0378">Hydrolase</keyword>
<evidence type="ECO:0000256" key="4">
    <source>
        <dbReference type="ARBA" id="ARBA00022833"/>
    </source>
</evidence>
<dbReference type="GO" id="GO:0046872">
    <property type="term" value="F:metal ion binding"/>
    <property type="evidence" value="ECO:0007669"/>
    <property type="project" value="UniProtKB-KW"/>
</dbReference>
<dbReference type="EMBL" id="CP157947">
    <property type="protein sequence ID" value="XBS70137.1"/>
    <property type="molecule type" value="Genomic_DNA"/>
</dbReference>
<evidence type="ECO:0000256" key="1">
    <source>
        <dbReference type="ARBA" id="ARBA00007749"/>
    </source>
</evidence>
<proteinExistence type="inferred from homology"/>
<evidence type="ECO:0000256" key="3">
    <source>
        <dbReference type="ARBA" id="ARBA00022801"/>
    </source>
</evidence>
<dbReference type="InterPro" id="IPR001279">
    <property type="entry name" value="Metallo-B-lactamas"/>
</dbReference>
<dbReference type="PANTHER" id="PTHR42978:SF6">
    <property type="entry name" value="QUORUM-QUENCHING LACTONASE YTNP-RELATED"/>
    <property type="match status" value="1"/>
</dbReference>
<evidence type="ECO:0000259" key="5">
    <source>
        <dbReference type="SMART" id="SM00849"/>
    </source>
</evidence>
<dbReference type="InterPro" id="IPR036866">
    <property type="entry name" value="RibonucZ/Hydroxyglut_hydro"/>
</dbReference>
<dbReference type="SUPFAM" id="SSF56281">
    <property type="entry name" value="Metallo-hydrolase/oxidoreductase"/>
    <property type="match status" value="1"/>
</dbReference>
<sequence>MSEHNAYRLGNATIRPVVETQFSLAFSTLYPDAVEEIDEAIGRRILPVDFTAAQQIALSVHSWLIDMGGLKILIDTGIGNHKPRPFSALFHQLDNPFLQRLAAVGAAPEEIDFVLMTHLHTDHVGWNTRLSDGEWRPTFPKARYVLPRTDLEFFFTPAGEKRRMLFDDSILPVICSNQADIMAAEGGEVLPGIAYHPAPGHSAGHMMISLHADGHEAIFAGDALHSPLQVSRPEWSSTFCLDAQTATATRLALLARAADSGALVLPAHFTGASAGHVIRKEGGYAWREG</sequence>
<dbReference type="AlphaFoldDB" id="A0AAU7QBU9"/>
<keyword evidence="4" id="KW-0862">Zinc</keyword>
<protein>
    <submittedName>
        <fullName evidence="6">MBL fold metallo-hydrolase</fullName>
    </submittedName>
</protein>
<dbReference type="SMART" id="SM00849">
    <property type="entry name" value="Lactamase_B"/>
    <property type="match status" value="1"/>
</dbReference>
<reference evidence="6" key="1">
    <citation type="submission" date="2024-06" db="EMBL/GenBank/DDBJ databases">
        <authorList>
            <person name="Coelho C."/>
            <person name="Bento M."/>
            <person name="Garcia E."/>
            <person name="Camelo A."/>
            <person name="Brandao I."/>
            <person name="Espirito Santo C."/>
            <person name="Trovao J."/>
            <person name="Verissimo A."/>
            <person name="Costa J."/>
            <person name="Tiago I."/>
        </authorList>
    </citation>
    <scope>NUCLEOTIDE SEQUENCE</scope>
    <source>
        <strain evidence="6">KWT182</strain>
    </source>
</reference>
<organism evidence="6">
    <name type="scientific">Acerihabitans sp. KWT182</name>
    <dbReference type="NCBI Taxonomy" id="3157919"/>
    <lineage>
        <taxon>Bacteria</taxon>
        <taxon>Pseudomonadati</taxon>
        <taxon>Pseudomonadota</taxon>
        <taxon>Gammaproteobacteria</taxon>
        <taxon>Enterobacterales</taxon>
        <taxon>Pectobacteriaceae</taxon>
        <taxon>Acerihabitans</taxon>
    </lineage>
</organism>
<name>A0AAU7QBU9_9GAMM</name>
<dbReference type="InterPro" id="IPR051013">
    <property type="entry name" value="MBL_superfamily_lactonases"/>
</dbReference>
<comment type="similarity">
    <text evidence="1">Belongs to the metallo-beta-lactamase superfamily.</text>
</comment>
<evidence type="ECO:0000313" key="6">
    <source>
        <dbReference type="EMBL" id="XBS70137.1"/>
    </source>
</evidence>
<accession>A0AAU7QBU9</accession>
<evidence type="ECO:0000256" key="2">
    <source>
        <dbReference type="ARBA" id="ARBA00022723"/>
    </source>
</evidence>